<evidence type="ECO:0000313" key="1">
    <source>
        <dbReference type="EMBL" id="GEL24571.1"/>
    </source>
</evidence>
<accession>A0A511DID7</accession>
<keyword evidence="2" id="KW-1185">Reference proteome</keyword>
<evidence type="ECO:0008006" key="3">
    <source>
        <dbReference type="Google" id="ProtNLM"/>
    </source>
</evidence>
<dbReference type="RefSeq" id="WP_147109623.1">
    <property type="nucleotide sequence ID" value="NZ_BJVJ01000036.1"/>
</dbReference>
<organism evidence="1 2">
    <name type="scientific">Pseudonocardia sulfidoxydans NBRC 16205</name>
    <dbReference type="NCBI Taxonomy" id="1223511"/>
    <lineage>
        <taxon>Bacteria</taxon>
        <taxon>Bacillati</taxon>
        <taxon>Actinomycetota</taxon>
        <taxon>Actinomycetes</taxon>
        <taxon>Pseudonocardiales</taxon>
        <taxon>Pseudonocardiaceae</taxon>
        <taxon>Pseudonocardia</taxon>
    </lineage>
</organism>
<protein>
    <recommendedName>
        <fullName evidence="3">Asp23/Gls24 family envelope stress response protein</fullName>
    </recommendedName>
</protein>
<dbReference type="EMBL" id="BJVJ01000036">
    <property type="protein sequence ID" value="GEL24571.1"/>
    <property type="molecule type" value="Genomic_DNA"/>
</dbReference>
<name>A0A511DID7_9PSEU</name>
<dbReference type="AlphaFoldDB" id="A0A511DID7"/>
<dbReference type="Proteomes" id="UP000321685">
    <property type="component" value="Unassembled WGS sequence"/>
</dbReference>
<reference evidence="1 2" key="1">
    <citation type="submission" date="2019-07" db="EMBL/GenBank/DDBJ databases">
        <title>Whole genome shotgun sequence of Pseudonocardia sulfidoxydans NBRC 16205.</title>
        <authorList>
            <person name="Hosoyama A."/>
            <person name="Uohara A."/>
            <person name="Ohji S."/>
            <person name="Ichikawa N."/>
        </authorList>
    </citation>
    <scope>NUCLEOTIDE SEQUENCE [LARGE SCALE GENOMIC DNA]</scope>
    <source>
        <strain evidence="1 2">NBRC 16205</strain>
    </source>
</reference>
<sequence>MTDTPARPDPGAALVEALAAAVTAHPAVVRLDGGRFGAVATHLPGRRRLVGVRVGEPGEPVEIAVVLRAGRPIPQAVAELRAAVAALRPGPVDVTVSDIALDPALPGGGPS</sequence>
<proteinExistence type="predicted"/>
<evidence type="ECO:0000313" key="2">
    <source>
        <dbReference type="Proteomes" id="UP000321685"/>
    </source>
</evidence>
<gene>
    <name evidence="1" type="ORF">PSU4_35250</name>
</gene>
<comment type="caution">
    <text evidence="1">The sequence shown here is derived from an EMBL/GenBank/DDBJ whole genome shotgun (WGS) entry which is preliminary data.</text>
</comment>